<dbReference type="PIRSF" id="PIRSF006533">
    <property type="entry name" value="UCP006533"/>
    <property type="match status" value="1"/>
</dbReference>
<dbReference type="PANTHER" id="PTHR40732:SF1">
    <property type="entry name" value="GTP-DEPENDENT DEPHOSPHO-COA KINASE"/>
    <property type="match status" value="1"/>
</dbReference>
<dbReference type="GO" id="GO:0005525">
    <property type="term" value="F:GTP binding"/>
    <property type="evidence" value="ECO:0007669"/>
    <property type="project" value="UniProtKB-UniRule"/>
</dbReference>
<protein>
    <recommendedName>
        <fullName evidence="6">GTP-dependent dephospho-CoA kinase</fullName>
        <ecNumber evidence="6">2.7.1.237</ecNumber>
    </recommendedName>
    <alternativeName>
        <fullName evidence="6">Dephospho-coenzyme A kinase</fullName>
        <shortName evidence="6">DPCK</shortName>
    </alternativeName>
</protein>
<comment type="caution">
    <text evidence="7">The sequence shown here is derived from an EMBL/GenBank/DDBJ whole genome shotgun (WGS) entry which is preliminary data.</text>
</comment>
<comment type="function">
    <text evidence="6">Catalyzes the GTP-dependent phosphorylation of the 3'-hydroxyl group of dephosphocoenzyme A to form coenzyme A (CoA).</text>
</comment>
<feature type="binding site" evidence="6">
    <location>
        <position position="69"/>
    </location>
    <ligand>
        <name>GTP</name>
        <dbReference type="ChEBI" id="CHEBI:37565"/>
    </ligand>
</feature>
<evidence type="ECO:0000313" key="8">
    <source>
        <dbReference type="Proteomes" id="UP001203207"/>
    </source>
</evidence>
<proteinExistence type="inferred from homology"/>
<reference evidence="7" key="2">
    <citation type="submission" date="2022-02" db="EMBL/GenBank/DDBJ databases">
        <authorList>
            <person name="Elcheninov A.G."/>
            <person name="Sorokin D.Y."/>
            <person name="Kublanov I.V."/>
        </authorList>
    </citation>
    <scope>NUCLEOTIDE SEQUENCE</scope>
    <source>
        <strain evidence="7">AArc-St2</strain>
    </source>
</reference>
<dbReference type="RefSeq" id="WP_250583700.1">
    <property type="nucleotide sequence ID" value="NZ_JAKRVX010000002.1"/>
</dbReference>
<dbReference type="GO" id="GO:0016301">
    <property type="term" value="F:kinase activity"/>
    <property type="evidence" value="ECO:0007669"/>
    <property type="project" value="UniProtKB-UniRule"/>
</dbReference>
<dbReference type="HAMAP" id="MF_00590">
    <property type="entry name" value="Dephospho_CoA_kinase_GTP_dep"/>
    <property type="match status" value="1"/>
</dbReference>
<feature type="binding site" evidence="6">
    <location>
        <position position="49"/>
    </location>
    <ligand>
        <name>GTP</name>
        <dbReference type="ChEBI" id="CHEBI:37565"/>
    </ligand>
</feature>
<dbReference type="AlphaFoldDB" id="A0AAE3FXR0"/>
<feature type="binding site" evidence="6">
    <location>
        <position position="148"/>
    </location>
    <ligand>
        <name>GTP</name>
        <dbReference type="ChEBI" id="CHEBI:37565"/>
    </ligand>
</feature>
<sequence>MLTLPDSLRSAFKDPLGPVFTNTDALLAAASETATAYDRGRLLITVGDVVTYHLRNAGVEPAVAAIDGKTKREAVRDEISRVLSDSPNQISVTNPPAEISKEALISLREAIDDPKPVVLYITGEEDLLTLPAILAAPLGASIVYGQPDVGMVCVPVTPEMKQHADKLFTQFDGDTETARSLIATPTN</sequence>
<dbReference type="PANTHER" id="PTHR40732">
    <property type="entry name" value="UPF0218 PROTEIN TK1697"/>
    <property type="match status" value="1"/>
</dbReference>
<dbReference type="EC" id="2.7.1.237" evidence="6"/>
<evidence type="ECO:0000256" key="3">
    <source>
        <dbReference type="ARBA" id="ARBA00022777"/>
    </source>
</evidence>
<name>A0AAE3FXR0_9EURY</name>
<evidence type="ECO:0000256" key="4">
    <source>
        <dbReference type="ARBA" id="ARBA00022993"/>
    </source>
</evidence>
<gene>
    <name evidence="7" type="ORF">AArcSt2_07730</name>
</gene>
<keyword evidence="5 6" id="KW-0342">GTP-binding</keyword>
<evidence type="ECO:0000313" key="7">
    <source>
        <dbReference type="EMBL" id="MCL9816830.1"/>
    </source>
</evidence>
<keyword evidence="3 6" id="KW-0418">Kinase</keyword>
<comment type="catalytic activity">
    <reaction evidence="6">
        <text>3'-dephospho-CoA + GTP = GDP + CoA + H(+)</text>
        <dbReference type="Rhea" id="RHEA:61156"/>
        <dbReference type="ChEBI" id="CHEBI:15378"/>
        <dbReference type="ChEBI" id="CHEBI:37565"/>
        <dbReference type="ChEBI" id="CHEBI:57287"/>
        <dbReference type="ChEBI" id="CHEBI:57328"/>
        <dbReference type="ChEBI" id="CHEBI:58189"/>
        <dbReference type="EC" id="2.7.1.237"/>
    </reaction>
</comment>
<comment type="similarity">
    <text evidence="6">Belongs to the GTP-dependent DPCK family.</text>
</comment>
<keyword evidence="1 6" id="KW-0808">Transferase</keyword>
<accession>A0AAE3FXR0</accession>
<feature type="binding site" evidence="6">
    <location>
        <position position="50"/>
    </location>
    <ligand>
        <name>GTP</name>
        <dbReference type="ChEBI" id="CHEBI:37565"/>
    </ligand>
</feature>
<evidence type="ECO:0000256" key="2">
    <source>
        <dbReference type="ARBA" id="ARBA00022741"/>
    </source>
</evidence>
<feature type="binding site" evidence="6">
    <location>
        <position position="125"/>
    </location>
    <ligand>
        <name>GTP</name>
        <dbReference type="ChEBI" id="CHEBI:37565"/>
    </ligand>
</feature>
<evidence type="ECO:0000256" key="6">
    <source>
        <dbReference type="HAMAP-Rule" id="MF_00590"/>
    </source>
</evidence>
<dbReference type="GO" id="GO:0015937">
    <property type="term" value="P:coenzyme A biosynthetic process"/>
    <property type="evidence" value="ECO:0007669"/>
    <property type="project" value="UniProtKB-UniRule"/>
</dbReference>
<evidence type="ECO:0000256" key="5">
    <source>
        <dbReference type="ARBA" id="ARBA00023134"/>
    </source>
</evidence>
<dbReference type="InterPro" id="IPR007164">
    <property type="entry name" value="GTP-dep_dephospho-CoA_kin"/>
</dbReference>
<dbReference type="EMBL" id="JAKRVX010000002">
    <property type="protein sequence ID" value="MCL9816830.1"/>
    <property type="molecule type" value="Genomic_DNA"/>
</dbReference>
<organism evidence="7 8">
    <name type="scientific">Natronocalculus amylovorans</name>
    <dbReference type="NCBI Taxonomy" id="2917812"/>
    <lineage>
        <taxon>Archaea</taxon>
        <taxon>Methanobacteriati</taxon>
        <taxon>Methanobacteriota</taxon>
        <taxon>Stenosarchaea group</taxon>
        <taxon>Halobacteria</taxon>
        <taxon>Halobacteriales</taxon>
        <taxon>Haloferacaceae</taxon>
        <taxon>Natronocalculus</taxon>
    </lineage>
</organism>
<evidence type="ECO:0000256" key="1">
    <source>
        <dbReference type="ARBA" id="ARBA00022679"/>
    </source>
</evidence>
<comment type="pathway">
    <text evidence="6">Cofactor biosynthesis; coenzyme A biosynthesis.</text>
</comment>
<keyword evidence="8" id="KW-1185">Reference proteome</keyword>
<feature type="binding site" evidence="6">
    <location>
        <position position="67"/>
    </location>
    <ligand>
        <name>GTP</name>
        <dbReference type="ChEBI" id="CHEBI:37565"/>
    </ligand>
</feature>
<dbReference type="Proteomes" id="UP001203207">
    <property type="component" value="Unassembled WGS sequence"/>
</dbReference>
<keyword evidence="4 6" id="KW-0173">Coenzyme A biosynthesis</keyword>
<keyword evidence="2 6" id="KW-0547">Nucleotide-binding</keyword>
<dbReference type="Pfam" id="PF04019">
    <property type="entry name" value="DUF359"/>
    <property type="match status" value="1"/>
</dbReference>
<feature type="binding site" evidence="6">
    <location>
        <position position="48"/>
    </location>
    <ligand>
        <name>GTP</name>
        <dbReference type="ChEBI" id="CHEBI:37565"/>
    </ligand>
</feature>
<reference evidence="7" key="1">
    <citation type="journal article" date="2022" name="Syst. Appl. Microbiol.">
        <title>Natronocalculus amylovorans gen. nov., sp. nov., and Natranaeroarchaeum aerophilus sp. nov., dominant culturable amylolytic natronoarchaea from hypersaline soda lakes in southwestern Siberia.</title>
        <authorList>
            <person name="Sorokin D.Y."/>
            <person name="Elcheninov A.G."/>
            <person name="Khizhniak T.V."/>
            <person name="Koenen M."/>
            <person name="Bale N.J."/>
            <person name="Damste J.S.S."/>
            <person name="Kublanov I.V."/>
        </authorList>
    </citation>
    <scope>NUCLEOTIDE SEQUENCE</scope>
    <source>
        <strain evidence="7">AArc-St2</strain>
    </source>
</reference>